<dbReference type="RefSeq" id="WP_213528176.1">
    <property type="nucleotide sequence ID" value="NZ_BOVJ01000043.1"/>
</dbReference>
<reference evidence="1 2" key="1">
    <citation type="submission" date="2021-04" db="EMBL/GenBank/DDBJ databases">
        <title>Draft genome sequence of Paenibacillus cisolokensis, LC2-13A.</title>
        <authorList>
            <person name="Uke A."/>
            <person name="Chhe C."/>
            <person name="Baramee S."/>
            <person name="Kosugi A."/>
        </authorList>
    </citation>
    <scope>NUCLEOTIDE SEQUENCE [LARGE SCALE GENOMIC DNA]</scope>
    <source>
        <strain evidence="1 2">LC2-13A</strain>
    </source>
</reference>
<dbReference type="PANTHER" id="PTHR41786:SF1">
    <property type="entry name" value="6-HYDROXYMETHYLPTERIN DIPHOSPHOKINASE MPTE-LIKE DOMAIN-CONTAINING PROTEIN"/>
    <property type="match status" value="1"/>
</dbReference>
<dbReference type="PANTHER" id="PTHR41786">
    <property type="entry name" value="MOTILITY ACCESSORY FACTOR MAF"/>
    <property type="match status" value="1"/>
</dbReference>
<evidence type="ECO:0000313" key="1">
    <source>
        <dbReference type="EMBL" id="GIQ62826.1"/>
    </source>
</evidence>
<name>A0ABQ4N3T2_9BACL</name>
<proteinExistence type="predicted"/>
<evidence type="ECO:0008006" key="3">
    <source>
        <dbReference type="Google" id="ProtNLM"/>
    </source>
</evidence>
<protein>
    <recommendedName>
        <fullName evidence="3">DUF115 domain-containing protein</fullName>
    </recommendedName>
</protein>
<accession>A0ABQ4N3T2</accession>
<dbReference type="Proteomes" id="UP000680304">
    <property type="component" value="Unassembled WGS sequence"/>
</dbReference>
<gene>
    <name evidence="1" type="ORF">PACILC2_13940</name>
</gene>
<dbReference type="SUPFAM" id="SSF46966">
    <property type="entry name" value="Spectrin repeat"/>
    <property type="match status" value="1"/>
</dbReference>
<comment type="caution">
    <text evidence="1">The sequence shown here is derived from an EMBL/GenBank/DDBJ whole genome shotgun (WGS) entry which is preliminary data.</text>
</comment>
<sequence>MTGIVIQLAAFLGFNRIIFVGQDFSYPGGVRYSKGVDHFTAEELDKFNQHATETVENVNGGVNPSSKPMVDTLRYIEGLISFYKNQIEFINVSQIGAVIKGTSSAKLENLMDELKSYHVSGQLFQNLLRNETTGYTEEEKKAFLSRYRYCLRELKSFGPKIDSLLETFEQLQKAIEKSNTAKMASLLQTIDKQWSMITNSGVFDPLYGFVLQAEISIYARRVPEIAACTNIKMKSELVMEHLGRLVAGMKKDTERLIDLFEETASNFTAIAT</sequence>
<organism evidence="1 2">
    <name type="scientific">Paenibacillus cisolokensis</name>
    <dbReference type="NCBI Taxonomy" id="1658519"/>
    <lineage>
        <taxon>Bacteria</taxon>
        <taxon>Bacillati</taxon>
        <taxon>Bacillota</taxon>
        <taxon>Bacilli</taxon>
        <taxon>Bacillales</taxon>
        <taxon>Paenibacillaceae</taxon>
        <taxon>Paenibacillus</taxon>
    </lineage>
</organism>
<dbReference type="EMBL" id="BOVJ01000043">
    <property type="protein sequence ID" value="GIQ62826.1"/>
    <property type="molecule type" value="Genomic_DNA"/>
</dbReference>
<evidence type="ECO:0000313" key="2">
    <source>
        <dbReference type="Proteomes" id="UP000680304"/>
    </source>
</evidence>
<keyword evidence="2" id="KW-1185">Reference proteome</keyword>